<dbReference type="GO" id="GO:0005634">
    <property type="term" value="C:nucleus"/>
    <property type="evidence" value="ECO:0007669"/>
    <property type="project" value="UniProtKB-ARBA"/>
</dbReference>
<evidence type="ECO:0000256" key="1">
    <source>
        <dbReference type="SAM" id="Coils"/>
    </source>
</evidence>
<accession>A0A6J5TY36</accession>
<evidence type="ECO:0000256" key="2">
    <source>
        <dbReference type="SAM" id="MobiDB-lite"/>
    </source>
</evidence>
<dbReference type="CDD" id="cd14703">
    <property type="entry name" value="bZIP_plant_RF2"/>
    <property type="match status" value="1"/>
</dbReference>
<organism evidence="3 4">
    <name type="scientific">Prunus armeniaca</name>
    <name type="common">Apricot</name>
    <name type="synonym">Armeniaca vulgaris</name>
    <dbReference type="NCBI Taxonomy" id="36596"/>
    <lineage>
        <taxon>Eukaryota</taxon>
        <taxon>Viridiplantae</taxon>
        <taxon>Streptophyta</taxon>
        <taxon>Embryophyta</taxon>
        <taxon>Tracheophyta</taxon>
        <taxon>Spermatophyta</taxon>
        <taxon>Magnoliopsida</taxon>
        <taxon>eudicotyledons</taxon>
        <taxon>Gunneridae</taxon>
        <taxon>Pentapetalae</taxon>
        <taxon>rosids</taxon>
        <taxon>fabids</taxon>
        <taxon>Rosales</taxon>
        <taxon>Rosaceae</taxon>
        <taxon>Amygdaloideae</taxon>
        <taxon>Amygdaleae</taxon>
        <taxon>Prunus</taxon>
    </lineage>
</organism>
<dbReference type="InterPro" id="IPR044759">
    <property type="entry name" value="bZIP_RF2"/>
</dbReference>
<protein>
    <recommendedName>
        <fullName evidence="5">BZIP domain-containing protein</fullName>
    </recommendedName>
</protein>
<dbReference type="GO" id="GO:0003700">
    <property type="term" value="F:DNA-binding transcription factor activity"/>
    <property type="evidence" value="ECO:0007669"/>
    <property type="project" value="InterPro"/>
</dbReference>
<dbReference type="PANTHER" id="PTHR46835">
    <property type="entry name" value="BASIC-LEUCINE ZIPPER (BZIP) TRANSCRIPTION FACTOR FAMILY PROTEIN-RELATED"/>
    <property type="match status" value="1"/>
</dbReference>
<feature type="compositionally biased region" description="Polar residues" evidence="2">
    <location>
        <begin position="16"/>
        <end position="27"/>
    </location>
</feature>
<name>A0A6J5TY36_PRUAR</name>
<proteinExistence type="predicted"/>
<dbReference type="EMBL" id="CAEKDK010000002">
    <property type="protein sequence ID" value="CAB4268663.1"/>
    <property type="molecule type" value="Genomic_DNA"/>
</dbReference>
<dbReference type="AlphaFoldDB" id="A0A6J5TY36"/>
<reference evidence="3 4" key="1">
    <citation type="submission" date="2020-05" db="EMBL/GenBank/DDBJ databases">
        <authorList>
            <person name="Campoy J."/>
            <person name="Schneeberger K."/>
            <person name="Spophaly S."/>
        </authorList>
    </citation>
    <scope>NUCLEOTIDE SEQUENCE [LARGE SCALE GENOMIC DNA]</scope>
    <source>
        <strain evidence="3">PruArmRojPasFocal</strain>
    </source>
</reference>
<keyword evidence="1" id="KW-0175">Coiled coil</keyword>
<evidence type="ECO:0008006" key="5">
    <source>
        <dbReference type="Google" id="ProtNLM"/>
    </source>
</evidence>
<dbReference type="PANTHER" id="PTHR46835:SF4">
    <property type="entry name" value="B-ZIP PROTEIN"/>
    <property type="match status" value="1"/>
</dbReference>
<sequence length="302" mass="33800">MSTRQSHLPPRCPSQKKPNSGPIQDPNSLLPHINESYPRHQRSSSQSLMEEQPAWLDNLSNDSESSYKGIVHRRSVSDSVTLLHGLADSFSSLSPKNDEFSVDNGSYSGWNSVSLYGPNSPRQRGSLSISENALVSALSEYASHEPIQNMDGILCIRHSDSKGDDCHSIGELNEEMRAVKRHPGQRSRIRKIQYIAELERTVDVLQTLESELAVRVASLLQQHVALSMENNKLKQQLARLRQGKFIMDSQYQSLKKEIKRLKIGLTNPQNKKVEAYFGSSSTTEAARVEAMQNLDMGKLTLS</sequence>
<dbReference type="Proteomes" id="UP000507222">
    <property type="component" value="Unassembled WGS sequence"/>
</dbReference>
<evidence type="ECO:0000313" key="3">
    <source>
        <dbReference type="EMBL" id="CAB4268663.1"/>
    </source>
</evidence>
<evidence type="ECO:0000313" key="4">
    <source>
        <dbReference type="Proteomes" id="UP000507222"/>
    </source>
</evidence>
<feature type="coiled-coil region" evidence="1">
    <location>
        <begin position="216"/>
        <end position="243"/>
    </location>
</feature>
<feature type="region of interest" description="Disordered" evidence="2">
    <location>
        <begin position="1"/>
        <end position="51"/>
    </location>
</feature>
<gene>
    <name evidence="3" type="ORF">CURHAP_LOCUS12702</name>
</gene>
<dbReference type="InterPro" id="IPR044797">
    <property type="entry name" value="At4g06598-like"/>
</dbReference>